<evidence type="ECO:0000313" key="2">
    <source>
        <dbReference type="Proteomes" id="UP000636888"/>
    </source>
</evidence>
<dbReference type="EMBL" id="JAEMHM010000027">
    <property type="protein sequence ID" value="MBJ6727648.1"/>
    <property type="molecule type" value="Genomic_DNA"/>
</dbReference>
<protein>
    <submittedName>
        <fullName evidence="1">Uncharacterized protein</fullName>
    </submittedName>
</protein>
<dbReference type="RefSeq" id="WP_199386833.1">
    <property type="nucleotide sequence ID" value="NZ_JAEMHM010000027.1"/>
</dbReference>
<sequence>MKHGICLYRGPAVMLYSAPMETIKTALFETLMELAVPNAEGGYTFTLDGETFTIQDTLEITGIATKKGYIIIY</sequence>
<reference evidence="1" key="1">
    <citation type="submission" date="2020-12" db="EMBL/GenBank/DDBJ databases">
        <title>Geomonas sp. Red875, isolated from river sediment.</title>
        <authorList>
            <person name="Xu Z."/>
            <person name="Zhang Z."/>
            <person name="Masuda Y."/>
            <person name="Itoh H."/>
            <person name="Senoo K."/>
        </authorList>
    </citation>
    <scope>NUCLEOTIDE SEQUENCE</scope>
    <source>
        <strain evidence="1">Red875</strain>
    </source>
</reference>
<comment type="caution">
    <text evidence="1">The sequence shown here is derived from an EMBL/GenBank/DDBJ whole genome shotgun (WGS) entry which is preliminary data.</text>
</comment>
<proteinExistence type="predicted"/>
<accession>A0A8J7M2W7</accession>
<evidence type="ECO:0000313" key="1">
    <source>
        <dbReference type="EMBL" id="MBJ6727648.1"/>
    </source>
</evidence>
<name>A0A8J7M2W7_9BACT</name>
<gene>
    <name evidence="1" type="ORF">JFN93_23275</name>
</gene>
<dbReference type="AlphaFoldDB" id="A0A8J7M2W7"/>
<organism evidence="1 2">
    <name type="scientific">Geomesophilobacter sediminis</name>
    <dbReference type="NCBI Taxonomy" id="2798584"/>
    <lineage>
        <taxon>Bacteria</taxon>
        <taxon>Pseudomonadati</taxon>
        <taxon>Thermodesulfobacteriota</taxon>
        <taxon>Desulfuromonadia</taxon>
        <taxon>Geobacterales</taxon>
        <taxon>Geobacteraceae</taxon>
        <taxon>Geomesophilobacter</taxon>
    </lineage>
</organism>
<dbReference type="Proteomes" id="UP000636888">
    <property type="component" value="Unassembled WGS sequence"/>
</dbReference>
<keyword evidence="2" id="KW-1185">Reference proteome</keyword>